<feature type="binding site" evidence="18">
    <location>
        <position position="198"/>
    </location>
    <ligand>
        <name>Ca(2+)</name>
        <dbReference type="ChEBI" id="CHEBI:29108"/>
        <label>2</label>
    </ligand>
</feature>
<feature type="chain" id="PRO_5017849076" description="Peroxidase" evidence="21">
    <location>
        <begin position="30"/>
        <end position="329"/>
    </location>
</feature>
<evidence type="ECO:0000256" key="19">
    <source>
        <dbReference type="PIRSR" id="PIRSR600823-4"/>
    </source>
</evidence>
<dbReference type="SUPFAM" id="SSF48113">
    <property type="entry name" value="Heme-dependent peroxidases"/>
    <property type="match status" value="1"/>
</dbReference>
<dbReference type="PROSITE" id="PS00435">
    <property type="entry name" value="PEROXIDASE_1"/>
    <property type="match status" value="1"/>
</dbReference>
<evidence type="ECO:0000313" key="23">
    <source>
        <dbReference type="EMBL" id="VDD33712.1"/>
    </source>
</evidence>
<keyword evidence="14" id="KW-0325">Glycoprotein</keyword>
<evidence type="ECO:0000256" key="3">
    <source>
        <dbReference type="ARBA" id="ARBA00006873"/>
    </source>
</evidence>
<evidence type="ECO:0000256" key="21">
    <source>
        <dbReference type="RuleBase" id="RU362060"/>
    </source>
</evidence>
<evidence type="ECO:0000256" key="9">
    <source>
        <dbReference type="ARBA" id="ARBA00022729"/>
    </source>
</evidence>
<evidence type="ECO:0000256" key="15">
    <source>
        <dbReference type="ARBA" id="ARBA00023324"/>
    </source>
</evidence>
<feature type="site" description="Transition state stabilizer" evidence="19">
    <location>
        <position position="68"/>
    </location>
</feature>
<evidence type="ECO:0000256" key="2">
    <source>
        <dbReference type="ARBA" id="ARBA00002322"/>
    </source>
</evidence>
<evidence type="ECO:0000256" key="1">
    <source>
        <dbReference type="ARBA" id="ARBA00000189"/>
    </source>
</evidence>
<dbReference type="InterPro" id="IPR033905">
    <property type="entry name" value="Secretory_peroxidase"/>
</dbReference>
<dbReference type="PROSITE" id="PS50873">
    <property type="entry name" value="PEROXIDASE_4"/>
    <property type="match status" value="1"/>
</dbReference>
<feature type="binding site" evidence="18">
    <location>
        <position position="78"/>
    </location>
    <ligand>
        <name>Ca(2+)</name>
        <dbReference type="ChEBI" id="CHEBI:29108"/>
        <label>1</label>
    </ligand>
</feature>
<feature type="binding site" evidence="18">
    <location>
        <position position="93"/>
    </location>
    <ligand>
        <name>Ca(2+)</name>
        <dbReference type="ChEBI" id="CHEBI:29108"/>
        <label>1</label>
    </ligand>
</feature>
<proteinExistence type="inferred from homology"/>
<keyword evidence="11 21" id="KW-0560">Oxidoreductase</keyword>
<feature type="binding site" evidence="18">
    <location>
        <position position="82"/>
    </location>
    <ligand>
        <name>Ca(2+)</name>
        <dbReference type="ChEBI" id="CHEBI:29108"/>
        <label>1</label>
    </ligand>
</feature>
<dbReference type="EMBL" id="LR031875">
    <property type="protein sequence ID" value="VDD33712.1"/>
    <property type="molecule type" value="Genomic_DNA"/>
</dbReference>
<evidence type="ECO:0000256" key="11">
    <source>
        <dbReference type="ARBA" id="ARBA00023002"/>
    </source>
</evidence>
<keyword evidence="13 20" id="KW-1015">Disulfide bond</keyword>
<comment type="catalytic activity">
    <reaction evidence="1 21">
        <text>2 a phenolic donor + H2O2 = 2 a phenolic radical donor + 2 H2O</text>
        <dbReference type="Rhea" id="RHEA:56136"/>
        <dbReference type="ChEBI" id="CHEBI:15377"/>
        <dbReference type="ChEBI" id="CHEBI:16240"/>
        <dbReference type="ChEBI" id="CHEBI:139520"/>
        <dbReference type="ChEBI" id="CHEBI:139521"/>
        <dbReference type="EC" id="1.11.1.7"/>
    </reaction>
</comment>
<evidence type="ECO:0000256" key="18">
    <source>
        <dbReference type="PIRSR" id="PIRSR600823-3"/>
    </source>
</evidence>
<comment type="similarity">
    <text evidence="21">Belongs to the peroxidase family. Classical plant (class III) peroxidase subfamily.</text>
</comment>
<evidence type="ECO:0000256" key="6">
    <source>
        <dbReference type="ARBA" id="ARBA00022559"/>
    </source>
</evidence>
<evidence type="ECO:0000256" key="5">
    <source>
        <dbReference type="ARBA" id="ARBA00022525"/>
    </source>
</evidence>
<keyword evidence="7 21" id="KW-0349">Heme</keyword>
<feature type="binding site" evidence="18">
    <location>
        <position position="73"/>
    </location>
    <ligand>
        <name>Ca(2+)</name>
        <dbReference type="ChEBI" id="CHEBI:29108"/>
        <label>1</label>
    </ligand>
</feature>
<dbReference type="Gene3D" id="1.10.420.10">
    <property type="entry name" value="Peroxidase, domain 2"/>
    <property type="match status" value="1"/>
</dbReference>
<dbReference type="PANTHER" id="PTHR31235">
    <property type="entry name" value="PEROXIDASE 25-RELATED"/>
    <property type="match status" value="1"/>
</dbReference>
<dbReference type="InterPro" id="IPR000823">
    <property type="entry name" value="Peroxidase_pln"/>
</dbReference>
<feature type="disulfide bond" evidence="20">
    <location>
        <begin position="125"/>
        <end position="325"/>
    </location>
</feature>
<dbReference type="CDD" id="cd00693">
    <property type="entry name" value="secretory_peroxidase"/>
    <property type="match status" value="1"/>
</dbReference>
<dbReference type="Gene3D" id="1.10.520.10">
    <property type="match status" value="1"/>
</dbReference>
<accession>A0A3P6EMI0</accession>
<dbReference type="GO" id="GO:0020037">
    <property type="term" value="F:heme binding"/>
    <property type="evidence" value="ECO:0007669"/>
    <property type="project" value="UniProtKB-UniRule"/>
</dbReference>
<keyword evidence="9 21" id="KW-0732">Signal</keyword>
<feature type="binding site" evidence="17">
    <location>
        <position position="167"/>
    </location>
    <ligand>
        <name>substrate</name>
    </ligand>
</feature>
<feature type="domain" description="Plant heme peroxidase family profile" evidence="22">
    <location>
        <begin position="31"/>
        <end position="329"/>
    </location>
</feature>
<gene>
    <name evidence="23" type="ORF">BOLC9T59035H</name>
</gene>
<evidence type="ECO:0000256" key="12">
    <source>
        <dbReference type="ARBA" id="ARBA00023004"/>
    </source>
</evidence>
<feature type="binding site" evidence="18">
    <location>
        <position position="256"/>
    </location>
    <ligand>
        <name>Ca(2+)</name>
        <dbReference type="ChEBI" id="CHEBI:29108"/>
        <label>2</label>
    </ligand>
</feature>
<dbReference type="FunFam" id="1.10.520.10:FF:000001">
    <property type="entry name" value="Peroxidase"/>
    <property type="match status" value="1"/>
</dbReference>
<dbReference type="PROSITE" id="PS00436">
    <property type="entry name" value="PEROXIDASE_2"/>
    <property type="match status" value="1"/>
</dbReference>
<comment type="function">
    <text evidence="2">Removal of H(2)O(2), oxidation of toxic reductants, biosynthesis and degradation of lignin, suberization, auxin catabolism, response to environmental stresses such as wounding, pathogen attack and oxidative stress. These functions might be dependent on each isozyme/isoform in each plant tissue.</text>
</comment>
<feature type="binding site" description="axial binding residue" evidence="18">
    <location>
        <position position="197"/>
    </location>
    <ligand>
        <name>heme b</name>
        <dbReference type="ChEBI" id="CHEBI:60344"/>
    </ligand>
    <ligandPart>
        <name>Fe</name>
        <dbReference type="ChEBI" id="CHEBI:18248"/>
    </ligandPart>
</feature>
<sequence>MAALHMNISCLIFLQVLLLLLSLFAQTNAQGLKVGFYDNTCPKAEGIVKKSVLDAIKKDRTIGAPLLRMFFHDCFVRGCEGSVLLELKNKKDEKNAPPNLSLRGFEIIDNVKAAVEKECPDVVSCSDVLALVARDAVVALNGPSWGVETGRRDGRVTNINEARANLPSPFDNITSLIAQFRSKGLDKKDLVVLSGGHTVGNGHCPLITNRLYNFTGKGDSDPNLDTEYAANLRGRCKPTDTTTALEMDPGSFRTFDKSYFKLVSQRRGFFQSDAALLDNQETKSYVLKQTKSYGSTFFKDFGVSMVKMGRIGVLTGRAGEVRKKCRMVN</sequence>
<feature type="disulfide bond" evidence="20">
    <location>
        <begin position="74"/>
        <end position="79"/>
    </location>
</feature>
<keyword evidence="15 21" id="KW-0376">Hydrogen peroxide</keyword>
<feature type="binding site" evidence="18">
    <location>
        <position position="76"/>
    </location>
    <ligand>
        <name>Ca(2+)</name>
        <dbReference type="ChEBI" id="CHEBI:29108"/>
        <label>1</label>
    </ligand>
</feature>
<reference evidence="23" key="1">
    <citation type="submission" date="2018-11" db="EMBL/GenBank/DDBJ databases">
        <authorList>
            <consortium name="Genoscope - CEA"/>
            <person name="William W."/>
        </authorList>
    </citation>
    <scope>NUCLEOTIDE SEQUENCE</scope>
</reference>
<evidence type="ECO:0000256" key="7">
    <source>
        <dbReference type="ARBA" id="ARBA00022617"/>
    </source>
</evidence>
<keyword evidence="12 18" id="KW-0408">Iron</keyword>
<evidence type="ECO:0000256" key="16">
    <source>
        <dbReference type="PIRSR" id="PIRSR600823-1"/>
    </source>
</evidence>
<evidence type="ECO:0000256" key="20">
    <source>
        <dbReference type="PIRSR" id="PIRSR600823-5"/>
    </source>
</evidence>
<dbReference type="PRINTS" id="PR00458">
    <property type="entry name" value="PEROXIDASE"/>
</dbReference>
<feature type="binding site" evidence="18">
    <location>
        <position position="248"/>
    </location>
    <ligand>
        <name>Ca(2+)</name>
        <dbReference type="ChEBI" id="CHEBI:29108"/>
        <label>2</label>
    </ligand>
</feature>
<name>A0A3P6EMI0_BRAOL</name>
<dbReference type="InterPro" id="IPR002016">
    <property type="entry name" value="Haem_peroxidase"/>
</dbReference>
<comment type="subcellular location">
    <subcellularLocation>
        <location evidence="21">Secreted</location>
    </subcellularLocation>
</comment>
<dbReference type="GO" id="GO:0042744">
    <property type="term" value="P:hydrogen peroxide catabolic process"/>
    <property type="evidence" value="ECO:0007669"/>
    <property type="project" value="UniProtKB-KW"/>
</dbReference>
<feature type="signal peptide" evidence="21">
    <location>
        <begin position="1"/>
        <end position="29"/>
    </location>
</feature>
<organism evidence="23">
    <name type="scientific">Brassica oleracea</name>
    <name type="common">Wild cabbage</name>
    <dbReference type="NCBI Taxonomy" id="3712"/>
    <lineage>
        <taxon>Eukaryota</taxon>
        <taxon>Viridiplantae</taxon>
        <taxon>Streptophyta</taxon>
        <taxon>Embryophyta</taxon>
        <taxon>Tracheophyta</taxon>
        <taxon>Spermatophyta</taxon>
        <taxon>Magnoliopsida</taxon>
        <taxon>eudicotyledons</taxon>
        <taxon>Gunneridae</taxon>
        <taxon>Pentapetalae</taxon>
        <taxon>rosids</taxon>
        <taxon>malvids</taxon>
        <taxon>Brassicales</taxon>
        <taxon>Brassicaceae</taxon>
        <taxon>Brassiceae</taxon>
        <taxon>Brassica</taxon>
    </lineage>
</organism>
<dbReference type="InterPro" id="IPR010255">
    <property type="entry name" value="Haem_peroxidase_sf"/>
</dbReference>
<dbReference type="FunFam" id="1.10.420.10:FF:000008">
    <property type="entry name" value="Peroxidase"/>
    <property type="match status" value="1"/>
</dbReference>
<dbReference type="EC" id="1.11.1.7" evidence="4 21"/>
<evidence type="ECO:0000256" key="17">
    <source>
        <dbReference type="PIRSR" id="PIRSR600823-2"/>
    </source>
</evidence>
<keyword evidence="10 18" id="KW-0106">Calcium</keyword>
<feature type="disulfide bond" evidence="20">
    <location>
        <begin position="41"/>
        <end position="119"/>
    </location>
</feature>
<dbReference type="GO" id="GO:0006979">
    <property type="term" value="P:response to oxidative stress"/>
    <property type="evidence" value="ECO:0007669"/>
    <property type="project" value="UniProtKB-UniRule"/>
</dbReference>
<dbReference type="PRINTS" id="PR00461">
    <property type="entry name" value="PLPEROXIDASE"/>
</dbReference>
<dbReference type="InterPro" id="IPR019794">
    <property type="entry name" value="Peroxidases_AS"/>
</dbReference>
<dbReference type="GO" id="GO:0005576">
    <property type="term" value="C:extracellular region"/>
    <property type="evidence" value="ECO:0007669"/>
    <property type="project" value="UniProtKB-SubCell"/>
</dbReference>
<evidence type="ECO:0000256" key="8">
    <source>
        <dbReference type="ARBA" id="ARBA00022723"/>
    </source>
</evidence>
<comment type="cofactor">
    <cofactor evidence="18 21">
        <name>Ca(2+)</name>
        <dbReference type="ChEBI" id="CHEBI:29108"/>
    </cofactor>
    <text evidence="18 21">Binds 2 calcium ions per subunit.</text>
</comment>
<evidence type="ECO:0000256" key="10">
    <source>
        <dbReference type="ARBA" id="ARBA00022837"/>
    </source>
</evidence>
<dbReference type="InterPro" id="IPR019793">
    <property type="entry name" value="Peroxidases_heam-ligand_BS"/>
</dbReference>
<keyword evidence="6 21" id="KW-0575">Peroxidase</keyword>
<evidence type="ECO:0000256" key="14">
    <source>
        <dbReference type="ARBA" id="ARBA00023180"/>
    </source>
</evidence>
<evidence type="ECO:0000259" key="22">
    <source>
        <dbReference type="PROSITE" id="PS50873"/>
    </source>
</evidence>
<protein>
    <recommendedName>
        <fullName evidence="4 21">Peroxidase</fullName>
        <ecNumber evidence="4 21">1.11.1.7</ecNumber>
    </recommendedName>
</protein>
<evidence type="ECO:0000256" key="13">
    <source>
        <dbReference type="ARBA" id="ARBA00023157"/>
    </source>
</evidence>
<dbReference type="Pfam" id="PF00141">
    <property type="entry name" value="peroxidase"/>
    <property type="match status" value="1"/>
</dbReference>
<evidence type="ECO:0000256" key="4">
    <source>
        <dbReference type="ARBA" id="ARBA00012313"/>
    </source>
</evidence>
<dbReference type="GO" id="GO:0046872">
    <property type="term" value="F:metal ion binding"/>
    <property type="evidence" value="ECO:0007669"/>
    <property type="project" value="UniProtKB-UniRule"/>
</dbReference>
<comment type="similarity">
    <text evidence="3">Belongs to the peroxidase family. Ascorbate peroxidase subfamily.</text>
</comment>
<feature type="active site" description="Proton acceptor" evidence="16">
    <location>
        <position position="72"/>
    </location>
</feature>
<feature type="disulfide bond" evidence="20">
    <location>
        <begin position="204"/>
        <end position="236"/>
    </location>
</feature>
<keyword evidence="5 21" id="KW-0964">Secreted</keyword>
<keyword evidence="8 18" id="KW-0479">Metal-binding</keyword>
<dbReference type="GO" id="GO:0140825">
    <property type="term" value="F:lactoperoxidase activity"/>
    <property type="evidence" value="ECO:0007669"/>
    <property type="project" value="UniProtKB-EC"/>
</dbReference>
<comment type="cofactor">
    <cofactor evidence="18 21">
        <name>heme b</name>
        <dbReference type="ChEBI" id="CHEBI:60344"/>
    </cofactor>
    <text evidence="18 21">Binds 1 heme b (iron(II)-protoporphyrin IX) group per subunit.</text>
</comment>
<dbReference type="AlphaFoldDB" id="A0A3P6EMI0"/>